<evidence type="ECO:0000313" key="2">
    <source>
        <dbReference type="Proteomes" id="UP000288716"/>
    </source>
</evidence>
<evidence type="ECO:0000313" key="1">
    <source>
        <dbReference type="EMBL" id="RWS18825.1"/>
    </source>
</evidence>
<feature type="non-terminal residue" evidence="1">
    <location>
        <position position="1"/>
    </location>
</feature>
<dbReference type="AlphaFoldDB" id="A0A443RUF9"/>
<dbReference type="SUPFAM" id="SSF53098">
    <property type="entry name" value="Ribonuclease H-like"/>
    <property type="match status" value="1"/>
</dbReference>
<dbReference type="VEuPathDB" id="VectorBase:LDEU013215"/>
<evidence type="ECO:0008006" key="3">
    <source>
        <dbReference type="Google" id="ProtNLM"/>
    </source>
</evidence>
<organism evidence="1 2">
    <name type="scientific">Leptotrombidium deliense</name>
    <dbReference type="NCBI Taxonomy" id="299467"/>
    <lineage>
        <taxon>Eukaryota</taxon>
        <taxon>Metazoa</taxon>
        <taxon>Ecdysozoa</taxon>
        <taxon>Arthropoda</taxon>
        <taxon>Chelicerata</taxon>
        <taxon>Arachnida</taxon>
        <taxon>Acari</taxon>
        <taxon>Acariformes</taxon>
        <taxon>Trombidiformes</taxon>
        <taxon>Prostigmata</taxon>
        <taxon>Anystina</taxon>
        <taxon>Parasitengona</taxon>
        <taxon>Trombiculoidea</taxon>
        <taxon>Trombiculidae</taxon>
        <taxon>Leptotrombidium</taxon>
    </lineage>
</organism>
<dbReference type="InterPro" id="IPR012337">
    <property type="entry name" value="RNaseH-like_sf"/>
</dbReference>
<name>A0A443RUF9_9ACAR</name>
<proteinExistence type="predicted"/>
<dbReference type="InterPro" id="IPR036397">
    <property type="entry name" value="RNaseH_sf"/>
</dbReference>
<dbReference type="EMBL" id="NCKV01033627">
    <property type="protein sequence ID" value="RWS18825.1"/>
    <property type="molecule type" value="Genomic_DNA"/>
</dbReference>
<comment type="caution">
    <text evidence="1">The sequence shown here is derived from an EMBL/GenBank/DDBJ whole genome shotgun (WGS) entry which is preliminary data.</text>
</comment>
<dbReference type="GO" id="GO:0003676">
    <property type="term" value="F:nucleic acid binding"/>
    <property type="evidence" value="ECO:0007669"/>
    <property type="project" value="InterPro"/>
</dbReference>
<sequence length="132" mass="14913">LDIIQNFHIAYNPQAAGNVERFNGLLKNTLKTLDLPIDKAIPVALTELNNRPRLYRDTPIREYINNTIIIPKQEEASEIENPPSPQKVLIKNRDSTIKPGEIITRAGGNSFWTTDGKGTLRITKHSDLLKRT</sequence>
<keyword evidence="2" id="KW-1185">Reference proteome</keyword>
<gene>
    <name evidence="1" type="ORF">B4U80_12410</name>
</gene>
<accession>A0A443RUF9</accession>
<dbReference type="Proteomes" id="UP000288716">
    <property type="component" value="Unassembled WGS sequence"/>
</dbReference>
<dbReference type="Gene3D" id="3.30.420.10">
    <property type="entry name" value="Ribonuclease H-like superfamily/Ribonuclease H"/>
    <property type="match status" value="1"/>
</dbReference>
<protein>
    <recommendedName>
        <fullName evidence="3">Integrase catalytic domain-containing protein</fullName>
    </recommendedName>
</protein>
<reference evidence="1 2" key="1">
    <citation type="journal article" date="2018" name="Gigascience">
        <title>Genomes of trombidid mites reveal novel predicted allergens and laterally-transferred genes associated with secondary metabolism.</title>
        <authorList>
            <person name="Dong X."/>
            <person name="Chaisiri K."/>
            <person name="Xia D."/>
            <person name="Armstrong S.D."/>
            <person name="Fang Y."/>
            <person name="Donnelly M.J."/>
            <person name="Kadowaki T."/>
            <person name="McGarry J.W."/>
            <person name="Darby A.C."/>
            <person name="Makepeace B.L."/>
        </authorList>
    </citation>
    <scope>NUCLEOTIDE SEQUENCE [LARGE SCALE GENOMIC DNA]</scope>
    <source>
        <strain evidence="1">UoL-UT</strain>
    </source>
</reference>